<feature type="domain" description="UspA" evidence="2">
    <location>
        <begin position="1"/>
        <end position="143"/>
    </location>
</feature>
<proteinExistence type="inferred from homology"/>
<reference evidence="3" key="1">
    <citation type="submission" date="2010-05" db="EMBL/GenBank/DDBJ databases">
        <title>The draft genome of Desulfonatronospira thiodismutans ASO3-1.</title>
        <authorList>
            <consortium name="US DOE Joint Genome Institute (JGI-PGF)"/>
            <person name="Lucas S."/>
            <person name="Copeland A."/>
            <person name="Lapidus A."/>
            <person name="Cheng J.-F."/>
            <person name="Bruce D."/>
            <person name="Goodwin L."/>
            <person name="Pitluck S."/>
            <person name="Chertkov O."/>
            <person name="Brettin T."/>
            <person name="Detter J.C."/>
            <person name="Han C."/>
            <person name="Land M.L."/>
            <person name="Hauser L."/>
            <person name="Kyrpides N."/>
            <person name="Mikhailova N."/>
            <person name="Muyzer G."/>
            <person name="Woyke T."/>
        </authorList>
    </citation>
    <scope>NUCLEOTIDE SEQUENCE [LARGE SCALE GENOMIC DNA]</scope>
    <source>
        <strain evidence="3">ASO3-1</strain>
    </source>
</reference>
<comment type="caution">
    <text evidence="3">The sequence shown here is derived from an EMBL/GenBank/DDBJ whole genome shotgun (WGS) entry which is preliminary data.</text>
</comment>
<evidence type="ECO:0000313" key="3">
    <source>
        <dbReference type="EMBL" id="EFI35884.1"/>
    </source>
</evidence>
<sequence length="154" mass="17623">MYQRILVPVDLQEEDERLRNLALQNAVELCRFYNARLYVLTVVPDLGMPVVGNYFPQDVSSQIVREAENLLHEHVTSHLPQDLDIQHIVAQGTVYRRILKTARQVNADLIVIPAHRPTLTEYFIGSNTSRVVRYAGCSVLVVRSELDQNIICVR</sequence>
<dbReference type="eggNOG" id="COG0589">
    <property type="taxonomic scope" value="Bacteria"/>
</dbReference>
<dbReference type="InterPro" id="IPR006015">
    <property type="entry name" value="Universal_stress_UspA"/>
</dbReference>
<dbReference type="PRINTS" id="PR01438">
    <property type="entry name" value="UNVRSLSTRESS"/>
</dbReference>
<dbReference type="PANTHER" id="PTHR46268:SF6">
    <property type="entry name" value="UNIVERSAL STRESS PROTEIN UP12"/>
    <property type="match status" value="1"/>
</dbReference>
<dbReference type="AlphaFoldDB" id="D6SMH3"/>
<organism evidence="3 4">
    <name type="scientific">Desulfonatronospira thiodismutans ASO3-1</name>
    <dbReference type="NCBI Taxonomy" id="555779"/>
    <lineage>
        <taxon>Bacteria</taxon>
        <taxon>Pseudomonadati</taxon>
        <taxon>Thermodesulfobacteriota</taxon>
        <taxon>Desulfovibrionia</taxon>
        <taxon>Desulfovibrionales</taxon>
        <taxon>Desulfonatronovibrionaceae</taxon>
        <taxon>Desulfonatronospira</taxon>
    </lineage>
</organism>
<dbReference type="RefSeq" id="WP_008869013.1">
    <property type="nucleotide sequence ID" value="NZ_ACJN02000001.1"/>
</dbReference>
<evidence type="ECO:0000256" key="1">
    <source>
        <dbReference type="ARBA" id="ARBA00008791"/>
    </source>
</evidence>
<accession>D6SMH3</accession>
<comment type="similarity">
    <text evidence="1">Belongs to the universal stress protein A family.</text>
</comment>
<gene>
    <name evidence="3" type="ORF">Dthio_PD3323</name>
</gene>
<protein>
    <submittedName>
        <fullName evidence="3">UspA domain protein</fullName>
    </submittedName>
</protein>
<dbReference type="Proteomes" id="UP000005496">
    <property type="component" value="Unassembled WGS sequence"/>
</dbReference>
<dbReference type="PANTHER" id="PTHR46268">
    <property type="entry name" value="STRESS RESPONSE PROTEIN NHAX"/>
    <property type="match status" value="1"/>
</dbReference>
<dbReference type="CDD" id="cd00293">
    <property type="entry name" value="USP-like"/>
    <property type="match status" value="1"/>
</dbReference>
<name>D6SMH3_9BACT</name>
<dbReference type="EMBL" id="ACJN02000001">
    <property type="protein sequence ID" value="EFI35884.1"/>
    <property type="molecule type" value="Genomic_DNA"/>
</dbReference>
<dbReference type="InterPro" id="IPR014729">
    <property type="entry name" value="Rossmann-like_a/b/a_fold"/>
</dbReference>
<dbReference type="InterPro" id="IPR006016">
    <property type="entry name" value="UspA"/>
</dbReference>
<dbReference type="Gene3D" id="3.40.50.620">
    <property type="entry name" value="HUPs"/>
    <property type="match status" value="1"/>
</dbReference>
<evidence type="ECO:0000259" key="2">
    <source>
        <dbReference type="Pfam" id="PF00582"/>
    </source>
</evidence>
<evidence type="ECO:0000313" key="4">
    <source>
        <dbReference type="Proteomes" id="UP000005496"/>
    </source>
</evidence>
<dbReference type="SUPFAM" id="SSF52402">
    <property type="entry name" value="Adenine nucleotide alpha hydrolases-like"/>
    <property type="match status" value="1"/>
</dbReference>
<keyword evidence="4" id="KW-1185">Reference proteome</keyword>
<dbReference type="Pfam" id="PF00582">
    <property type="entry name" value="Usp"/>
    <property type="match status" value="1"/>
</dbReference>
<dbReference type="OrthoDB" id="9788959at2"/>